<dbReference type="InterPro" id="IPR009040">
    <property type="entry name" value="Ferritin-like_diiron"/>
</dbReference>
<dbReference type="AlphaFoldDB" id="A0A9P6Q8W8"/>
<dbReference type="GO" id="GO:0008199">
    <property type="term" value="F:ferric iron binding"/>
    <property type="evidence" value="ECO:0007669"/>
    <property type="project" value="InterPro"/>
</dbReference>
<evidence type="ECO:0000313" key="9">
    <source>
        <dbReference type="Proteomes" id="UP000807716"/>
    </source>
</evidence>
<dbReference type="PANTHER" id="PTHR11431:SF75">
    <property type="entry name" value="FERRITIN"/>
    <property type="match status" value="1"/>
</dbReference>
<comment type="caution">
    <text evidence="8">The sequence shown here is derived from an EMBL/GenBank/DDBJ whole genome shotgun (WGS) entry which is preliminary data.</text>
</comment>
<dbReference type="InterPro" id="IPR001519">
    <property type="entry name" value="Ferritin"/>
</dbReference>
<dbReference type="Proteomes" id="UP000807716">
    <property type="component" value="Unassembled WGS sequence"/>
</dbReference>
<evidence type="ECO:0000256" key="4">
    <source>
        <dbReference type="ARBA" id="ARBA00023004"/>
    </source>
</evidence>
<dbReference type="InterPro" id="IPR009078">
    <property type="entry name" value="Ferritin-like_SF"/>
</dbReference>
<dbReference type="EMBL" id="JAAAJB010000227">
    <property type="protein sequence ID" value="KAG0261088.1"/>
    <property type="molecule type" value="Genomic_DNA"/>
</dbReference>
<feature type="binding site" evidence="5">
    <location>
        <position position="58"/>
    </location>
    <ligand>
        <name>Fe cation</name>
        <dbReference type="ChEBI" id="CHEBI:24875"/>
        <label>1</label>
    </ligand>
</feature>
<dbReference type="InterPro" id="IPR008331">
    <property type="entry name" value="Ferritin_DPS_dom"/>
</dbReference>
<evidence type="ECO:0000256" key="5">
    <source>
        <dbReference type="PIRSR" id="PIRSR601519-1"/>
    </source>
</evidence>
<gene>
    <name evidence="8" type="ORF">DFQ27_003152</name>
</gene>
<feature type="binding site" evidence="5">
    <location>
        <position position="152"/>
    </location>
    <ligand>
        <name>Fe cation</name>
        <dbReference type="ChEBI" id="CHEBI:24875"/>
        <label>1</label>
    </ligand>
</feature>
<dbReference type="PANTHER" id="PTHR11431">
    <property type="entry name" value="FERRITIN"/>
    <property type="match status" value="1"/>
</dbReference>
<name>A0A9P6Q8W8_9FUNG</name>
<feature type="binding site" evidence="5">
    <location>
        <position position="118"/>
    </location>
    <ligand>
        <name>Fe cation</name>
        <dbReference type="ChEBI" id="CHEBI:24875"/>
        <label>1</label>
    </ligand>
</feature>
<protein>
    <recommendedName>
        <fullName evidence="6">Ferritin</fullName>
        <ecNumber evidence="6">1.16.3.1</ecNumber>
    </recommendedName>
</protein>
<dbReference type="EC" id="1.16.3.1" evidence="6"/>
<dbReference type="GO" id="GO:0004322">
    <property type="term" value="F:ferroxidase activity"/>
    <property type="evidence" value="ECO:0007669"/>
    <property type="project" value="UniProtKB-EC"/>
</dbReference>
<dbReference type="Gene3D" id="1.20.1260.10">
    <property type="match status" value="1"/>
</dbReference>
<dbReference type="InterPro" id="IPR012347">
    <property type="entry name" value="Ferritin-like"/>
</dbReference>
<keyword evidence="3 5" id="KW-0479">Metal-binding</keyword>
<feature type="domain" description="Ferritin-like diiron" evidence="7">
    <location>
        <begin position="6"/>
        <end position="170"/>
    </location>
</feature>
<organism evidence="8 9">
    <name type="scientific">Actinomortierella ambigua</name>
    <dbReference type="NCBI Taxonomy" id="1343610"/>
    <lineage>
        <taxon>Eukaryota</taxon>
        <taxon>Fungi</taxon>
        <taxon>Fungi incertae sedis</taxon>
        <taxon>Mucoromycota</taxon>
        <taxon>Mortierellomycotina</taxon>
        <taxon>Mortierellomycetes</taxon>
        <taxon>Mortierellales</taxon>
        <taxon>Mortierellaceae</taxon>
        <taxon>Actinomortierella</taxon>
    </lineage>
</organism>
<keyword evidence="6" id="KW-0560">Oxidoreductase</keyword>
<evidence type="ECO:0000259" key="7">
    <source>
        <dbReference type="PROSITE" id="PS50905"/>
    </source>
</evidence>
<dbReference type="PROSITE" id="PS50905">
    <property type="entry name" value="FERRITIN_LIKE"/>
    <property type="match status" value="1"/>
</dbReference>
<keyword evidence="4 5" id="KW-0408">Iron</keyword>
<evidence type="ECO:0000256" key="6">
    <source>
        <dbReference type="RuleBase" id="RU361145"/>
    </source>
</evidence>
<keyword evidence="9" id="KW-1185">Reference proteome</keyword>
<evidence type="ECO:0000256" key="1">
    <source>
        <dbReference type="ARBA" id="ARBA00007513"/>
    </source>
</evidence>
<evidence type="ECO:0000313" key="8">
    <source>
        <dbReference type="EMBL" id="KAG0261088.1"/>
    </source>
</evidence>
<dbReference type="SUPFAM" id="SSF47240">
    <property type="entry name" value="Ferritin-like"/>
    <property type="match status" value="1"/>
</dbReference>
<dbReference type="OrthoDB" id="186462at2759"/>
<comment type="function">
    <text evidence="6">Stores iron in a soluble, non-toxic, readily available form. Important for iron homeostasis. Iron is taken up in the ferrous form and deposited as ferric hydroxides after oxidation.</text>
</comment>
<evidence type="ECO:0000256" key="2">
    <source>
        <dbReference type="ARBA" id="ARBA00022434"/>
    </source>
</evidence>
<dbReference type="GO" id="GO:0005737">
    <property type="term" value="C:cytoplasm"/>
    <property type="evidence" value="ECO:0007669"/>
    <property type="project" value="TreeGrafter"/>
</dbReference>
<dbReference type="GO" id="GO:0006826">
    <property type="term" value="P:iron ion transport"/>
    <property type="evidence" value="ECO:0007669"/>
    <property type="project" value="InterPro"/>
</dbReference>
<comment type="catalytic activity">
    <reaction evidence="6">
        <text>4 Fe(2+) + O2 + 4 H(+) = 4 Fe(3+) + 2 H2O</text>
        <dbReference type="Rhea" id="RHEA:11148"/>
        <dbReference type="ChEBI" id="CHEBI:15377"/>
        <dbReference type="ChEBI" id="CHEBI:15378"/>
        <dbReference type="ChEBI" id="CHEBI:15379"/>
        <dbReference type="ChEBI" id="CHEBI:29033"/>
        <dbReference type="ChEBI" id="CHEBI:29034"/>
        <dbReference type="EC" id="1.16.3.1"/>
    </reaction>
</comment>
<sequence>MSIARQNFSEGAESYINQQVNLQLTAAQTFRQIAAYFSQSDVALPGLAKNFSKRASKETERAQYWIHYQNERGGTVVLNTIPAPSPDWSSAREALGNCNQELEISEFDFPIDAALQIERDVNKNFLAVSSLADDNDDPQLANTIRSVALAQQVDTIEHLARDITQHDRAGNGLGLYLFDKNLEDEV</sequence>
<keyword evidence="2 6" id="KW-0409">Iron storage</keyword>
<comment type="similarity">
    <text evidence="1 6">Belongs to the ferritin family.</text>
</comment>
<dbReference type="GO" id="GO:0008198">
    <property type="term" value="F:ferrous iron binding"/>
    <property type="evidence" value="ECO:0007669"/>
    <property type="project" value="TreeGrafter"/>
</dbReference>
<dbReference type="GO" id="GO:0006879">
    <property type="term" value="P:intracellular iron ion homeostasis"/>
    <property type="evidence" value="ECO:0007669"/>
    <property type="project" value="UniProtKB-KW"/>
</dbReference>
<dbReference type="Pfam" id="PF00210">
    <property type="entry name" value="Ferritin"/>
    <property type="match status" value="1"/>
</dbReference>
<evidence type="ECO:0000256" key="3">
    <source>
        <dbReference type="ARBA" id="ARBA00022723"/>
    </source>
</evidence>
<proteinExistence type="inferred from homology"/>
<dbReference type="CDD" id="cd01056">
    <property type="entry name" value="Euk_Ferritin"/>
    <property type="match status" value="1"/>
</dbReference>
<accession>A0A9P6Q8W8</accession>
<reference evidence="8" key="1">
    <citation type="journal article" date="2020" name="Fungal Divers.">
        <title>Resolving the Mortierellaceae phylogeny through synthesis of multi-gene phylogenetics and phylogenomics.</title>
        <authorList>
            <person name="Vandepol N."/>
            <person name="Liber J."/>
            <person name="Desiro A."/>
            <person name="Na H."/>
            <person name="Kennedy M."/>
            <person name="Barry K."/>
            <person name="Grigoriev I.V."/>
            <person name="Miller A.N."/>
            <person name="O'Donnell K."/>
            <person name="Stajich J.E."/>
            <person name="Bonito G."/>
        </authorList>
    </citation>
    <scope>NUCLEOTIDE SEQUENCE</scope>
    <source>
        <strain evidence="8">BC1065</strain>
    </source>
</reference>